<organism evidence="9 10">
    <name type="scientific">Ottowia cancrivicina</name>
    <dbReference type="NCBI Taxonomy" id="3040346"/>
    <lineage>
        <taxon>Bacteria</taxon>
        <taxon>Pseudomonadati</taxon>
        <taxon>Pseudomonadota</taxon>
        <taxon>Betaproteobacteria</taxon>
        <taxon>Burkholderiales</taxon>
        <taxon>Comamonadaceae</taxon>
        <taxon>Ottowia</taxon>
    </lineage>
</organism>
<dbReference type="EMBL" id="JARVII010000018">
    <property type="protein sequence ID" value="MDG9699900.1"/>
    <property type="molecule type" value="Genomic_DNA"/>
</dbReference>
<feature type="binding site" evidence="7">
    <location>
        <position position="166"/>
    </location>
    <ligand>
        <name>dimethylallyl phosphate</name>
        <dbReference type="ChEBI" id="CHEBI:88052"/>
    </ligand>
</feature>
<dbReference type="PANTHER" id="PTHR43374">
    <property type="entry name" value="FLAVIN PRENYLTRANSFERASE"/>
    <property type="match status" value="1"/>
</dbReference>
<dbReference type="Gene3D" id="3.40.50.1950">
    <property type="entry name" value="Flavin prenyltransferase-like"/>
    <property type="match status" value="1"/>
</dbReference>
<dbReference type="GO" id="GO:0106141">
    <property type="term" value="F:flavin prenyltransferase activity"/>
    <property type="evidence" value="ECO:0007669"/>
    <property type="project" value="UniProtKB-EC"/>
</dbReference>
<feature type="binding site" evidence="7">
    <location>
        <begin position="101"/>
        <end position="104"/>
    </location>
    <ligand>
        <name>FMN</name>
        <dbReference type="ChEBI" id="CHEBI:58210"/>
    </ligand>
</feature>
<evidence type="ECO:0000256" key="5">
    <source>
        <dbReference type="ARBA" id="ARBA00050612"/>
    </source>
</evidence>
<evidence type="ECO:0000313" key="9">
    <source>
        <dbReference type="EMBL" id="MDG9699900.1"/>
    </source>
</evidence>
<evidence type="ECO:0000256" key="4">
    <source>
        <dbReference type="ARBA" id="ARBA00022679"/>
    </source>
</evidence>
<keyword evidence="4 7" id="KW-0808">Transferase</keyword>
<evidence type="ECO:0000256" key="3">
    <source>
        <dbReference type="ARBA" id="ARBA00022643"/>
    </source>
</evidence>
<comment type="catalytic activity">
    <reaction evidence="5 7">
        <text>dimethylallyl phosphate + FMNH2 = prenylated FMNH2 + phosphate</text>
        <dbReference type="Rhea" id="RHEA:37743"/>
        <dbReference type="ChEBI" id="CHEBI:43474"/>
        <dbReference type="ChEBI" id="CHEBI:57618"/>
        <dbReference type="ChEBI" id="CHEBI:87467"/>
        <dbReference type="ChEBI" id="CHEBI:88052"/>
        <dbReference type="EC" id="2.5.1.129"/>
    </reaction>
</comment>
<dbReference type="InterPro" id="IPR003382">
    <property type="entry name" value="Flavoprotein"/>
</dbReference>
<keyword evidence="10" id="KW-1185">Reference proteome</keyword>
<keyword evidence="1 7" id="KW-0637">Prenyltransferase</keyword>
<sequence>MPNAMKPQPPERACARRLIVGISGSSGATYGLRLLQALKKTGLQVHLVITPAGWLNLRHETGVTDTQALQLAHTLHASTNLAASIASGSFQTMGMIVAPCSMRTLAAIAHGLGDNLLTRAADVTLKERRRLVLMTRESPLSLIHLRNMAAATEAGAIICPPVPALYQRPASIDEMVDHSVARALDLLGLPQGLAGEWEGF</sequence>
<dbReference type="NCBIfam" id="NF004685">
    <property type="entry name" value="PRK06029.1"/>
    <property type="match status" value="1"/>
</dbReference>
<comment type="function">
    <text evidence="7">Flavin prenyltransferase that catalyzes the synthesis of the prenylated FMN cofactor (prenyl-FMN) for 4-hydroxy-3-polyprenylbenzoic acid decarboxylase UbiD. The prenyltransferase is metal-independent and links a dimethylallyl moiety from dimethylallyl monophosphate (DMAP) to the flavin N5 and C6 atoms of FMN.</text>
</comment>
<reference evidence="9 10" key="1">
    <citation type="submission" date="2023-04" db="EMBL/GenBank/DDBJ databases">
        <title>Ottowia paracancer sp. nov., isolated from human stomach.</title>
        <authorList>
            <person name="Song Y."/>
        </authorList>
    </citation>
    <scope>NUCLEOTIDE SEQUENCE [LARGE SCALE GENOMIC DNA]</scope>
    <source>
        <strain evidence="9 10">10c7w1</strain>
    </source>
</reference>
<dbReference type="InterPro" id="IPR036551">
    <property type="entry name" value="Flavin_trans-like"/>
</dbReference>
<comment type="caution">
    <text evidence="9">The sequence shown here is derived from an EMBL/GenBank/DDBJ whole genome shotgun (WGS) entry which is preliminary data.</text>
</comment>
<keyword evidence="3 7" id="KW-0288">FMN</keyword>
<feature type="binding site" evidence="7">
    <location>
        <begin position="24"/>
        <end position="26"/>
    </location>
    <ligand>
        <name>FMN</name>
        <dbReference type="ChEBI" id="CHEBI:58210"/>
    </ligand>
</feature>
<proteinExistence type="inferred from homology"/>
<feature type="binding site" evidence="7">
    <location>
        <position position="136"/>
    </location>
    <ligand>
        <name>FMN</name>
        <dbReference type="ChEBI" id="CHEBI:58210"/>
    </ligand>
</feature>
<name>A0AAW6RI27_9BURK</name>
<comment type="similarity">
    <text evidence="6 7">Belongs to the UbiX/PAD1 family.</text>
</comment>
<dbReference type="EC" id="2.5.1.129" evidence="7"/>
<protein>
    <recommendedName>
        <fullName evidence="7">Flavin prenyltransferase UbiX</fullName>
        <ecNumber evidence="7">2.5.1.129</ecNumber>
    </recommendedName>
</protein>
<evidence type="ECO:0000256" key="2">
    <source>
        <dbReference type="ARBA" id="ARBA00022630"/>
    </source>
</evidence>
<accession>A0AAW6RI27</accession>
<dbReference type="RefSeq" id="WP_279524718.1">
    <property type="nucleotide sequence ID" value="NZ_JARVII010000018.1"/>
</dbReference>
<dbReference type="InterPro" id="IPR004507">
    <property type="entry name" value="UbiX-like"/>
</dbReference>
<evidence type="ECO:0000256" key="7">
    <source>
        <dbReference type="HAMAP-Rule" id="MF_01984"/>
    </source>
</evidence>
<comment type="caution">
    <text evidence="7">Lacks conserved residue(s) required for the propagation of feature annotation.</text>
</comment>
<feature type="binding site" evidence="7">
    <location>
        <position position="182"/>
    </location>
    <ligand>
        <name>dimethylallyl phosphate</name>
        <dbReference type="ChEBI" id="CHEBI:88052"/>
    </ligand>
</feature>
<dbReference type="HAMAP" id="MF_01984">
    <property type="entry name" value="ubiX_pad"/>
    <property type="match status" value="1"/>
</dbReference>
<dbReference type="AlphaFoldDB" id="A0AAW6RI27"/>
<dbReference type="GO" id="GO:0016831">
    <property type="term" value="F:carboxy-lyase activity"/>
    <property type="evidence" value="ECO:0007669"/>
    <property type="project" value="TreeGrafter"/>
</dbReference>
<dbReference type="Pfam" id="PF02441">
    <property type="entry name" value="Flavoprotein"/>
    <property type="match status" value="1"/>
</dbReference>
<dbReference type="NCBIfam" id="TIGR00421">
    <property type="entry name" value="ubiX_pad"/>
    <property type="match status" value="1"/>
</dbReference>
<evidence type="ECO:0000256" key="1">
    <source>
        <dbReference type="ARBA" id="ARBA00022602"/>
    </source>
</evidence>
<feature type="domain" description="Flavoprotein" evidence="8">
    <location>
        <begin position="17"/>
        <end position="183"/>
    </location>
</feature>
<keyword evidence="2 7" id="KW-0285">Flavoprotein</keyword>
<dbReference type="SUPFAM" id="SSF52507">
    <property type="entry name" value="Homo-oligomeric flavin-containing Cys decarboxylases, HFCD"/>
    <property type="match status" value="1"/>
</dbReference>
<feature type="binding site" evidence="7">
    <location>
        <position position="50"/>
    </location>
    <ligand>
        <name>FMN</name>
        <dbReference type="ChEBI" id="CHEBI:58210"/>
    </ligand>
</feature>
<dbReference type="FunFam" id="3.40.50.1950:FF:000001">
    <property type="entry name" value="Flavin prenyltransferase UbiX"/>
    <property type="match status" value="1"/>
</dbReference>
<dbReference type="Proteomes" id="UP001237156">
    <property type="component" value="Unassembled WGS sequence"/>
</dbReference>
<evidence type="ECO:0000259" key="8">
    <source>
        <dbReference type="Pfam" id="PF02441"/>
    </source>
</evidence>
<dbReference type="PANTHER" id="PTHR43374:SF1">
    <property type="entry name" value="FLAVIN PRENYLTRANSFERASE PAD1, MITOCHONDRIAL"/>
    <property type="match status" value="1"/>
</dbReference>
<evidence type="ECO:0000256" key="6">
    <source>
        <dbReference type="ARBA" id="ARBA00060793"/>
    </source>
</evidence>
<evidence type="ECO:0000313" key="10">
    <source>
        <dbReference type="Proteomes" id="UP001237156"/>
    </source>
</evidence>
<gene>
    <name evidence="7" type="primary">ubiX</name>
    <name evidence="9" type="ORF">QB898_09290</name>
</gene>